<evidence type="ECO:0000313" key="4">
    <source>
        <dbReference type="EMBL" id="MFD0872335.1"/>
    </source>
</evidence>
<keyword evidence="5" id="KW-1185">Reference proteome</keyword>
<dbReference type="InterPro" id="IPR026881">
    <property type="entry name" value="WYL_dom"/>
</dbReference>
<protein>
    <submittedName>
        <fullName evidence="4">Helix-turn-helix transcriptional regulator</fullName>
    </submittedName>
</protein>
<evidence type="ECO:0000259" key="1">
    <source>
        <dbReference type="Pfam" id="PF08279"/>
    </source>
</evidence>
<proteinExistence type="predicted"/>
<comment type="caution">
    <text evidence="4">The sequence shown here is derived from an EMBL/GenBank/DDBJ whole genome shotgun (WGS) entry which is preliminary data.</text>
</comment>
<sequence length="310" mass="36538">MSKAKLLFDLIMYVNSKRSFTAQEIADEFHVSVRTAHRYLMEISEMGVPLYTEQGRNGGYRILHNRILPPVLLDEHEALAIFFAFQSLRYYPSLPFDTDMDSASRKLYFSLPDDIKKKIDRLESVLSFWNPKRRVSSPFLKEIIEAALDHHVLIIEYRSKSNRKKREVVPIGLYANDGFWYMPAWDMEKDKVRLFRADRILSLENSKRTCELKMNLPDWLDGYTIHTPVRLYVKLTREGMRQCQSKPWFEPHIVSVDEDSGYIDTMIDYSEVEFLSSYFIQLGTEAQVIEPQEIVELIKKQASRLLDQYR</sequence>
<dbReference type="PIRSF" id="PIRSF016838">
    <property type="entry name" value="PafC"/>
    <property type="match status" value="1"/>
</dbReference>
<dbReference type="EMBL" id="JBHTIU010000106">
    <property type="protein sequence ID" value="MFD0872335.1"/>
    <property type="molecule type" value="Genomic_DNA"/>
</dbReference>
<feature type="domain" description="WCX" evidence="3">
    <location>
        <begin position="228"/>
        <end position="306"/>
    </location>
</feature>
<accession>A0ABW3DGF2</accession>
<dbReference type="InterPro" id="IPR013196">
    <property type="entry name" value="HTH_11"/>
</dbReference>
<dbReference type="Gene3D" id="1.10.10.10">
    <property type="entry name" value="Winged helix-like DNA-binding domain superfamily/Winged helix DNA-binding domain"/>
    <property type="match status" value="1"/>
</dbReference>
<gene>
    <name evidence="4" type="ORF">ACFQ03_24750</name>
</gene>
<dbReference type="InterPro" id="IPR028349">
    <property type="entry name" value="PafC-like"/>
</dbReference>
<dbReference type="InterPro" id="IPR051534">
    <property type="entry name" value="CBASS_pafABC_assoc_protein"/>
</dbReference>
<dbReference type="RefSeq" id="WP_379291665.1">
    <property type="nucleotide sequence ID" value="NZ_JBHTIU010000106.1"/>
</dbReference>
<organism evidence="4 5">
    <name type="scientific">Paenibacillus residui</name>
    <dbReference type="NCBI Taxonomy" id="629724"/>
    <lineage>
        <taxon>Bacteria</taxon>
        <taxon>Bacillati</taxon>
        <taxon>Bacillota</taxon>
        <taxon>Bacilli</taxon>
        <taxon>Bacillales</taxon>
        <taxon>Paenibacillaceae</taxon>
        <taxon>Paenibacillus</taxon>
    </lineage>
</organism>
<dbReference type="InterPro" id="IPR057727">
    <property type="entry name" value="WCX_dom"/>
</dbReference>
<reference evidence="5" key="1">
    <citation type="journal article" date="2019" name="Int. J. Syst. Evol. Microbiol.">
        <title>The Global Catalogue of Microorganisms (GCM) 10K type strain sequencing project: providing services to taxonomists for standard genome sequencing and annotation.</title>
        <authorList>
            <consortium name="The Broad Institute Genomics Platform"/>
            <consortium name="The Broad Institute Genome Sequencing Center for Infectious Disease"/>
            <person name="Wu L."/>
            <person name="Ma J."/>
        </authorList>
    </citation>
    <scope>NUCLEOTIDE SEQUENCE [LARGE SCALE GENOMIC DNA]</scope>
    <source>
        <strain evidence="5">CCUG 57263</strain>
    </source>
</reference>
<dbReference type="InterPro" id="IPR036390">
    <property type="entry name" value="WH_DNA-bd_sf"/>
</dbReference>
<dbReference type="PANTHER" id="PTHR34580">
    <property type="match status" value="1"/>
</dbReference>
<dbReference type="Pfam" id="PF13280">
    <property type="entry name" value="WYL"/>
    <property type="match status" value="1"/>
</dbReference>
<evidence type="ECO:0000259" key="3">
    <source>
        <dbReference type="Pfam" id="PF25583"/>
    </source>
</evidence>
<dbReference type="Proteomes" id="UP001597120">
    <property type="component" value="Unassembled WGS sequence"/>
</dbReference>
<dbReference type="SUPFAM" id="SSF46785">
    <property type="entry name" value="Winged helix' DNA-binding domain"/>
    <property type="match status" value="1"/>
</dbReference>
<name>A0ABW3DGF2_9BACL</name>
<dbReference type="Pfam" id="PF25583">
    <property type="entry name" value="WCX"/>
    <property type="match status" value="1"/>
</dbReference>
<dbReference type="Pfam" id="PF08279">
    <property type="entry name" value="HTH_11"/>
    <property type="match status" value="1"/>
</dbReference>
<dbReference type="PANTHER" id="PTHR34580:SF9">
    <property type="entry name" value="SLL5097 PROTEIN"/>
    <property type="match status" value="1"/>
</dbReference>
<evidence type="ECO:0000259" key="2">
    <source>
        <dbReference type="Pfam" id="PF13280"/>
    </source>
</evidence>
<evidence type="ECO:0000313" key="5">
    <source>
        <dbReference type="Proteomes" id="UP001597120"/>
    </source>
</evidence>
<feature type="domain" description="WYL" evidence="2">
    <location>
        <begin position="139"/>
        <end position="204"/>
    </location>
</feature>
<feature type="domain" description="Helix-turn-helix type 11" evidence="1">
    <location>
        <begin position="9"/>
        <end position="61"/>
    </location>
</feature>
<dbReference type="PROSITE" id="PS52050">
    <property type="entry name" value="WYL"/>
    <property type="match status" value="1"/>
</dbReference>
<dbReference type="InterPro" id="IPR036388">
    <property type="entry name" value="WH-like_DNA-bd_sf"/>
</dbReference>